<organism evidence="1 2">
    <name type="scientific">Shewanella inventionis</name>
    <dbReference type="NCBI Taxonomy" id="1738770"/>
    <lineage>
        <taxon>Bacteria</taxon>
        <taxon>Pseudomonadati</taxon>
        <taxon>Pseudomonadota</taxon>
        <taxon>Gammaproteobacteria</taxon>
        <taxon>Alteromonadales</taxon>
        <taxon>Shewanellaceae</taxon>
        <taxon>Shewanella</taxon>
    </lineage>
</organism>
<evidence type="ECO:0000313" key="2">
    <source>
        <dbReference type="Proteomes" id="UP000617555"/>
    </source>
</evidence>
<proteinExistence type="predicted"/>
<sequence length="233" mass="26171">MQAQFTVQIGSFHKISKIPNAWSNDDYLHLMALMGLDDGLEGMDSAELREMCMMSLNDLGDVEAAKVVLGHLFSDEVTEGKIDQLANDMAGDRMWEEYSDCLFHERFFSAYALLREAFNGVFAQPTGVEFSINITAENEDDLTIFDDSLHAAMVRLLAGGLSPDALMHRLYEDQIKGTHFPESEGILWKLERVASEGLSRQYNMVSSAFWFESFANIEQFTASSHADVADEDE</sequence>
<protein>
    <submittedName>
        <fullName evidence="1">Uncharacterized protein</fullName>
    </submittedName>
</protein>
<dbReference type="RefSeq" id="WP_188740563.1">
    <property type="nucleotide sequence ID" value="NZ_BMII01000034.1"/>
</dbReference>
<dbReference type="EMBL" id="BMII01000034">
    <property type="protein sequence ID" value="GGB71184.1"/>
    <property type="molecule type" value="Genomic_DNA"/>
</dbReference>
<dbReference type="Proteomes" id="UP000617555">
    <property type="component" value="Unassembled WGS sequence"/>
</dbReference>
<keyword evidence="2" id="KW-1185">Reference proteome</keyword>
<gene>
    <name evidence="1" type="ORF">GCM10011607_34630</name>
</gene>
<name>A0ABQ1JKA9_9GAMM</name>
<evidence type="ECO:0000313" key="1">
    <source>
        <dbReference type="EMBL" id="GGB71184.1"/>
    </source>
</evidence>
<accession>A0ABQ1JKA9</accession>
<reference evidence="2" key="1">
    <citation type="journal article" date="2019" name="Int. J. Syst. Evol. Microbiol.">
        <title>The Global Catalogue of Microorganisms (GCM) 10K type strain sequencing project: providing services to taxonomists for standard genome sequencing and annotation.</title>
        <authorList>
            <consortium name="The Broad Institute Genomics Platform"/>
            <consortium name="The Broad Institute Genome Sequencing Center for Infectious Disease"/>
            <person name="Wu L."/>
            <person name="Ma J."/>
        </authorList>
    </citation>
    <scope>NUCLEOTIDE SEQUENCE [LARGE SCALE GENOMIC DNA]</scope>
    <source>
        <strain evidence="2">CGMCC 1.15339</strain>
    </source>
</reference>
<comment type="caution">
    <text evidence="1">The sequence shown here is derived from an EMBL/GenBank/DDBJ whole genome shotgun (WGS) entry which is preliminary data.</text>
</comment>